<accession>A0ABS9WAG6</accession>
<gene>
    <name evidence="1" type="ORF">MON41_21815</name>
</gene>
<dbReference type="Proteomes" id="UP001201985">
    <property type="component" value="Unassembled WGS sequence"/>
</dbReference>
<comment type="caution">
    <text evidence="1">The sequence shown here is derived from an EMBL/GenBank/DDBJ whole genome shotgun (WGS) entry which is preliminary data.</text>
</comment>
<proteinExistence type="predicted"/>
<keyword evidence="2" id="KW-1185">Reference proteome</keyword>
<name>A0ABS9WAG6_9PROT</name>
<reference evidence="1 2" key="1">
    <citation type="submission" date="2022-03" db="EMBL/GenBank/DDBJ databases">
        <title>Complete genome analysis of Roseomonas KG 17.1 : a prolific producer of plant growth promoters.</title>
        <authorList>
            <person name="Saadouli I."/>
            <person name="Najjari A."/>
            <person name="Mosbah A."/>
            <person name="Ouzari H.I."/>
        </authorList>
    </citation>
    <scope>NUCLEOTIDE SEQUENCE [LARGE SCALE GENOMIC DNA]</scope>
    <source>
        <strain evidence="1 2">KG17-1</strain>
    </source>
</reference>
<evidence type="ECO:0000313" key="1">
    <source>
        <dbReference type="EMBL" id="MCI0756289.1"/>
    </source>
</evidence>
<protein>
    <submittedName>
        <fullName evidence="1">Uncharacterized protein</fullName>
    </submittedName>
</protein>
<dbReference type="RefSeq" id="WP_241793860.1">
    <property type="nucleotide sequence ID" value="NZ_JALBUU010000120.1"/>
</dbReference>
<evidence type="ECO:0000313" key="2">
    <source>
        <dbReference type="Proteomes" id="UP001201985"/>
    </source>
</evidence>
<dbReference type="EMBL" id="JALBUU010000120">
    <property type="protein sequence ID" value="MCI0756289.1"/>
    <property type="molecule type" value="Genomic_DNA"/>
</dbReference>
<organism evidence="1 2">
    <name type="scientific">Teichococcus vastitatis</name>
    <dbReference type="NCBI Taxonomy" id="2307076"/>
    <lineage>
        <taxon>Bacteria</taxon>
        <taxon>Pseudomonadati</taxon>
        <taxon>Pseudomonadota</taxon>
        <taxon>Alphaproteobacteria</taxon>
        <taxon>Acetobacterales</taxon>
        <taxon>Roseomonadaceae</taxon>
        <taxon>Roseomonas</taxon>
    </lineage>
</organism>
<sequence length="93" mass="9906">MQDLAPDAPVRLVGPGLTAVDVLISLRWHGHHGSVLGLLRQGWLPLSHLPRAVPPVSVDLPEGVGLPAALRRIREAARTALAHGQPWQAVLDA</sequence>